<dbReference type="PANTHER" id="PTHR37543:SF1">
    <property type="entry name" value="CCCH ZINC FINGER DNA BINDING PROTEIN (AFU_ORTHOLOGUE AFUA_5G12760)"/>
    <property type="match status" value="1"/>
</dbReference>
<dbReference type="Proteomes" id="UP000266188">
    <property type="component" value="Unassembled WGS sequence"/>
</dbReference>
<evidence type="ECO:0000313" key="4">
    <source>
        <dbReference type="Proteomes" id="UP000266188"/>
    </source>
</evidence>
<gene>
    <name evidence="3" type="ORF">PHISCL_02276</name>
</gene>
<protein>
    <recommendedName>
        <fullName evidence="5">C3H1-type domain-containing protein</fullName>
    </recommendedName>
</protein>
<keyword evidence="4" id="KW-1185">Reference proteome</keyword>
<feature type="domain" description="C3H1-type" evidence="1">
    <location>
        <begin position="71"/>
        <end position="99"/>
    </location>
</feature>
<dbReference type="InterPro" id="IPR000571">
    <property type="entry name" value="Znf_CCCH"/>
</dbReference>
<sequence>MPSQQLTKNTDDTLSSSWITPITIRSQEYYAKTLPPKDFKSENLIAINRDGDRIDSYFPMPPKDVWEAYNRRARNHKICNKLHLGGECGDLSCEYDHSYVDPELLTVMYYILRQTPCPLSGKCRSIKCYTGHHCQRDSCKGSRPCKFGRRGHTIDIHLAKWVIPDDTSEPDSHRLSPTSDDSLYFGPTSMSTF</sequence>
<dbReference type="InterPro" id="IPR057654">
    <property type="entry name" value="Znf-CCCH_tandem"/>
</dbReference>
<comment type="caution">
    <text evidence="3">The sequence shown here is derived from an EMBL/GenBank/DDBJ whole genome shotgun (WGS) entry which is preliminary data.</text>
</comment>
<dbReference type="STRING" id="2070753.A0A3A3A5Y0"/>
<accession>A0A3A3A5Y0</accession>
<dbReference type="OrthoDB" id="2270193at2759"/>
<name>A0A3A3A5Y0_9EURO</name>
<dbReference type="AlphaFoldDB" id="A0A3A3A5Y0"/>
<evidence type="ECO:0000313" key="3">
    <source>
        <dbReference type="EMBL" id="RJE25385.1"/>
    </source>
</evidence>
<dbReference type="Pfam" id="PF25543">
    <property type="entry name" value="zf-CCCH_tandem"/>
    <property type="match status" value="1"/>
</dbReference>
<evidence type="ECO:0000259" key="2">
    <source>
        <dbReference type="Pfam" id="PF25543"/>
    </source>
</evidence>
<evidence type="ECO:0000259" key="1">
    <source>
        <dbReference type="Pfam" id="PF25542"/>
    </source>
</evidence>
<proteinExistence type="predicted"/>
<dbReference type="Pfam" id="PF25542">
    <property type="entry name" value="zf-CCCH_12"/>
    <property type="match status" value="1"/>
</dbReference>
<feature type="domain" description="Tandem CCCH zinc finger" evidence="2">
    <location>
        <begin position="108"/>
        <end position="156"/>
    </location>
</feature>
<organism evidence="3 4">
    <name type="scientific">Aspergillus sclerotialis</name>
    <dbReference type="NCBI Taxonomy" id="2070753"/>
    <lineage>
        <taxon>Eukaryota</taxon>
        <taxon>Fungi</taxon>
        <taxon>Dikarya</taxon>
        <taxon>Ascomycota</taxon>
        <taxon>Pezizomycotina</taxon>
        <taxon>Eurotiomycetes</taxon>
        <taxon>Eurotiomycetidae</taxon>
        <taxon>Eurotiales</taxon>
        <taxon>Aspergillaceae</taxon>
        <taxon>Aspergillus</taxon>
        <taxon>Aspergillus subgen. Polypaecilum</taxon>
    </lineage>
</organism>
<dbReference type="PANTHER" id="PTHR37543">
    <property type="entry name" value="CCCH ZINC FINGER DNA BINDING PROTEIN (AFU_ORTHOLOGUE AFUA_5G12760)"/>
    <property type="match status" value="1"/>
</dbReference>
<dbReference type="EMBL" id="MVGC01000049">
    <property type="protein sequence ID" value="RJE25385.1"/>
    <property type="molecule type" value="Genomic_DNA"/>
</dbReference>
<evidence type="ECO:0008006" key="5">
    <source>
        <dbReference type="Google" id="ProtNLM"/>
    </source>
</evidence>
<reference evidence="4" key="1">
    <citation type="submission" date="2017-02" db="EMBL/GenBank/DDBJ databases">
        <authorList>
            <person name="Tafer H."/>
            <person name="Lopandic K."/>
        </authorList>
    </citation>
    <scope>NUCLEOTIDE SEQUENCE [LARGE SCALE GENOMIC DNA]</scope>
    <source>
        <strain evidence="4">CBS 366.77</strain>
    </source>
</reference>